<dbReference type="InterPro" id="IPR018770">
    <property type="entry name" value="ChloroindolylP_hydrolase"/>
</dbReference>
<dbReference type="RefSeq" id="WP_016181155.1">
    <property type="nucleotide sequence ID" value="NZ_CAAKOC010000128.1"/>
</dbReference>
<dbReference type="Pfam" id="PF10112">
    <property type="entry name" value="Halogen_Hydrol"/>
    <property type="match status" value="1"/>
</dbReference>
<evidence type="ECO:0000313" key="2">
    <source>
        <dbReference type="EMBL" id="MDT2401639.1"/>
    </source>
</evidence>
<dbReference type="Proteomes" id="UP001264335">
    <property type="component" value="Unassembled WGS sequence"/>
</dbReference>
<evidence type="ECO:0000256" key="1">
    <source>
        <dbReference type="SAM" id="Phobius"/>
    </source>
</evidence>
<gene>
    <name evidence="4" type="ORF">AUF17_12850</name>
    <name evidence="2" type="ORF">P7D43_04580</name>
    <name evidence="3" type="ORF">P7D79_10300</name>
</gene>
<keyword evidence="1" id="KW-0812">Transmembrane</keyword>
<protein>
    <submittedName>
        <fullName evidence="2">5-bromo-4-chloroindolyl phosphate hydrolysis family protein</fullName>
    </submittedName>
    <submittedName>
        <fullName evidence="4">5-bromo-4-chloroindolyl phosphate hydrolysis protein</fullName>
    </submittedName>
</protein>
<sequence>MRRKIFPIIIAAIGILSFFEGDFGDYIVFLMLAVGFWLIYRGIKGRKVQPQKEELPFLTKEKEAYYKKMDMSEREIELFRETMNLSKQQVLRLQQNIQKNAKLKAIDLRHETLKAAKALFKELVKDPKRLPEASQFLYTHLPNIVDLTDNYVEINGHEVKSKEVYGKLEESAQIIDQMADLIVKDYQQFVAEDLEDMDVEISIAKKNLDQDSDLTTKLKTKNS</sequence>
<reference evidence="2 7" key="2">
    <citation type="submission" date="2023-03" db="EMBL/GenBank/DDBJ databases">
        <authorList>
            <person name="Shen W."/>
            <person name="Cai J."/>
        </authorList>
    </citation>
    <scope>NUCLEOTIDE SEQUENCE</scope>
    <source>
        <strain evidence="2">P33-2</strain>
        <strain evidence="3 7">Y2</strain>
    </source>
</reference>
<organism evidence="2 6">
    <name type="scientific">Enterococcus avium</name>
    <name type="common">Streptococcus avium</name>
    <dbReference type="NCBI Taxonomy" id="33945"/>
    <lineage>
        <taxon>Bacteria</taxon>
        <taxon>Bacillati</taxon>
        <taxon>Bacillota</taxon>
        <taxon>Bacilli</taxon>
        <taxon>Lactobacillales</taxon>
        <taxon>Enterococcaceae</taxon>
        <taxon>Enterococcus</taxon>
    </lineage>
</organism>
<accession>A0A2N8Q131</accession>
<dbReference type="GeneID" id="69569941"/>
<dbReference type="EMBL" id="JARPWH010000010">
    <property type="protein sequence ID" value="MDT2401639.1"/>
    <property type="molecule type" value="Genomic_DNA"/>
</dbReference>
<evidence type="ECO:0000313" key="7">
    <source>
        <dbReference type="Proteomes" id="UP001264335"/>
    </source>
</evidence>
<evidence type="ECO:0000313" key="4">
    <source>
        <dbReference type="EMBL" id="TRZ34932.1"/>
    </source>
</evidence>
<evidence type="ECO:0000313" key="6">
    <source>
        <dbReference type="Proteomes" id="UP001260773"/>
    </source>
</evidence>
<reference evidence="4 5" key="1">
    <citation type="submission" date="2017-10" db="EMBL/GenBank/DDBJ databases">
        <title>FDA dAtabase for Regulatory Grade micrObial Sequences (FDA-ARGOS): Supporting development and validation of Infectious Disease Dx tests.</title>
        <authorList>
            <person name="Campos J."/>
            <person name="Goldberg B."/>
            <person name="Tallon L.J."/>
            <person name="Sadzewicz L."/>
            <person name="Sengamalay N."/>
            <person name="Ott S."/>
            <person name="Godinez A."/>
            <person name="Nagaraj S."/>
            <person name="Vyas G."/>
            <person name="Aluvathingal J."/>
            <person name="Nadendla S."/>
            <person name="Geyer C."/>
            <person name="Nandy P."/>
            <person name="Hobson J."/>
            <person name="Sichtig H."/>
        </authorList>
    </citation>
    <scope>NUCLEOTIDE SEQUENCE [LARGE SCALE GENOMIC DNA]</scope>
    <source>
        <strain evidence="4 5">FDAARGOS_185</strain>
    </source>
</reference>
<feature type="transmembrane region" description="Helical" evidence="1">
    <location>
        <begin position="5"/>
        <end position="20"/>
    </location>
</feature>
<evidence type="ECO:0000313" key="3">
    <source>
        <dbReference type="EMBL" id="MDT2514604.1"/>
    </source>
</evidence>
<keyword evidence="1" id="KW-0472">Membrane</keyword>
<keyword evidence="1" id="KW-1133">Transmembrane helix</keyword>
<evidence type="ECO:0000313" key="5">
    <source>
        <dbReference type="Proteomes" id="UP000316316"/>
    </source>
</evidence>
<feature type="transmembrane region" description="Helical" evidence="1">
    <location>
        <begin position="26"/>
        <end position="43"/>
    </location>
</feature>
<proteinExistence type="predicted"/>
<dbReference type="Proteomes" id="UP001260773">
    <property type="component" value="Unassembled WGS sequence"/>
</dbReference>
<dbReference type="Proteomes" id="UP000316316">
    <property type="component" value="Unassembled WGS sequence"/>
</dbReference>
<dbReference type="AlphaFoldDB" id="A0A2N8Q131"/>
<dbReference type="EMBL" id="JARPWY010000024">
    <property type="protein sequence ID" value="MDT2514604.1"/>
    <property type="molecule type" value="Genomic_DNA"/>
</dbReference>
<name>A0A2N8Q131_ENTAV</name>
<comment type="caution">
    <text evidence="2">The sequence shown here is derived from an EMBL/GenBank/DDBJ whole genome shotgun (WGS) entry which is preliminary data.</text>
</comment>
<dbReference type="EMBL" id="PDXQ01000001">
    <property type="protein sequence ID" value="TRZ34932.1"/>
    <property type="molecule type" value="Genomic_DNA"/>
</dbReference>